<feature type="region of interest" description="Disordered" evidence="1">
    <location>
        <begin position="64"/>
        <end position="126"/>
    </location>
</feature>
<organism evidence="2 3">
    <name type="scientific">Rhodnius prolixus</name>
    <name type="common">Triatomid bug</name>
    <dbReference type="NCBI Taxonomy" id="13249"/>
    <lineage>
        <taxon>Eukaryota</taxon>
        <taxon>Metazoa</taxon>
        <taxon>Ecdysozoa</taxon>
        <taxon>Arthropoda</taxon>
        <taxon>Hexapoda</taxon>
        <taxon>Insecta</taxon>
        <taxon>Pterygota</taxon>
        <taxon>Neoptera</taxon>
        <taxon>Paraneoptera</taxon>
        <taxon>Hemiptera</taxon>
        <taxon>Heteroptera</taxon>
        <taxon>Panheteroptera</taxon>
        <taxon>Cimicomorpha</taxon>
        <taxon>Reduviidae</taxon>
        <taxon>Triatominae</taxon>
        <taxon>Rhodnius</taxon>
    </lineage>
</organism>
<accession>T1I350</accession>
<feature type="compositionally biased region" description="Basic and acidic residues" evidence="1">
    <location>
        <begin position="64"/>
        <end position="74"/>
    </location>
</feature>
<evidence type="ECO:0000313" key="2">
    <source>
        <dbReference type="EnsemblMetazoa" id="RPRC010719-PA"/>
    </source>
</evidence>
<sequence>MHFDGKFAISATNLYAGNPTNSTFRLTDIPSNSTTYTAEEFLDNTDEGENIEEFDEANITKICSDQDEKDDSHRLGSAQKRNVTSVSDDEVHGRRRKSRRCDTTDPLQISSNDSTNSEISCEIDKM</sequence>
<dbReference type="HOGENOM" id="CLU_1987212_0_0_1"/>
<feature type="compositionally biased region" description="Polar residues" evidence="1">
    <location>
        <begin position="105"/>
        <end position="119"/>
    </location>
</feature>
<dbReference type="InParanoid" id="T1I350"/>
<dbReference type="Proteomes" id="UP000015103">
    <property type="component" value="Unassembled WGS sequence"/>
</dbReference>
<proteinExistence type="predicted"/>
<protein>
    <submittedName>
        <fullName evidence="2">Uncharacterized protein</fullName>
    </submittedName>
</protein>
<dbReference type="AlphaFoldDB" id="T1I350"/>
<reference evidence="2" key="1">
    <citation type="submission" date="2015-05" db="UniProtKB">
        <authorList>
            <consortium name="EnsemblMetazoa"/>
        </authorList>
    </citation>
    <scope>IDENTIFICATION</scope>
</reference>
<dbReference type="VEuPathDB" id="VectorBase:RPRC010719"/>
<evidence type="ECO:0000313" key="3">
    <source>
        <dbReference type="Proteomes" id="UP000015103"/>
    </source>
</evidence>
<dbReference type="EMBL" id="ACPB03014961">
    <property type="status" value="NOT_ANNOTATED_CDS"/>
    <property type="molecule type" value="Genomic_DNA"/>
</dbReference>
<keyword evidence="3" id="KW-1185">Reference proteome</keyword>
<dbReference type="EnsemblMetazoa" id="RPRC010719-RA">
    <property type="protein sequence ID" value="RPRC010719-PA"/>
    <property type="gene ID" value="RPRC010719"/>
</dbReference>
<name>T1I350_RHOPR</name>
<evidence type="ECO:0000256" key="1">
    <source>
        <dbReference type="SAM" id="MobiDB-lite"/>
    </source>
</evidence>